<accession>A0A177ADR5</accession>
<proteinExistence type="predicted"/>
<evidence type="ECO:0000313" key="7">
    <source>
        <dbReference type="EMBL" id="OAF60238.1"/>
    </source>
</evidence>
<feature type="compositionally biased region" description="Basic and acidic residues" evidence="6">
    <location>
        <begin position="144"/>
        <end position="156"/>
    </location>
</feature>
<sequence length="171" mass="19302">MPPAFGVITGQWYRHAEQPVRIAAWYGTNASQQLSQQVFHSDSPMFPAAPLSHGRFVTASFVYWRLENDVKTARFLTGHQRAQAIERLRANNTGIGSREFNWSQVIEVFLDPKTYLWFALTLLLNVGAATARERKRVANGKPAKLTDRSMMDHYEAQDDMDSGNGDAAQRS</sequence>
<dbReference type="GO" id="GO:0022857">
    <property type="term" value="F:transmembrane transporter activity"/>
    <property type="evidence" value="ECO:0007669"/>
    <property type="project" value="TreeGrafter"/>
</dbReference>
<dbReference type="VEuPathDB" id="FungiDB:GMDG_03961"/>
<reference evidence="7" key="1">
    <citation type="submission" date="2016-03" db="EMBL/GenBank/DDBJ databases">
        <title>Updated assembly of Pseudogymnoascus destructans, the fungus causing white-nose syndrome of bats.</title>
        <authorList>
            <person name="Palmer J.M."/>
            <person name="Drees K.P."/>
            <person name="Foster J.T."/>
            <person name="Lindner D.L."/>
        </authorList>
    </citation>
    <scope>NUCLEOTIDE SEQUENCE [LARGE SCALE GENOMIC DNA]</scope>
    <source>
        <strain evidence="7">20631-21</strain>
    </source>
</reference>
<keyword evidence="4" id="KW-1133">Transmembrane helix</keyword>
<dbReference type="OrthoDB" id="4454541at2759"/>
<organism evidence="7">
    <name type="scientific">Pseudogymnoascus destructans</name>
    <dbReference type="NCBI Taxonomy" id="655981"/>
    <lineage>
        <taxon>Eukaryota</taxon>
        <taxon>Fungi</taxon>
        <taxon>Dikarya</taxon>
        <taxon>Ascomycota</taxon>
        <taxon>Pezizomycotina</taxon>
        <taxon>Leotiomycetes</taxon>
        <taxon>Thelebolales</taxon>
        <taxon>Thelebolaceae</taxon>
        <taxon>Pseudogymnoascus</taxon>
    </lineage>
</organism>
<keyword evidence="3" id="KW-0812">Transmembrane</keyword>
<evidence type="ECO:0000256" key="5">
    <source>
        <dbReference type="ARBA" id="ARBA00023136"/>
    </source>
</evidence>
<feature type="region of interest" description="Disordered" evidence="6">
    <location>
        <begin position="135"/>
        <end position="171"/>
    </location>
</feature>
<dbReference type="RefSeq" id="XP_024325520.1">
    <property type="nucleotide sequence ID" value="XM_024466820.1"/>
</dbReference>
<evidence type="ECO:0000256" key="4">
    <source>
        <dbReference type="ARBA" id="ARBA00022989"/>
    </source>
</evidence>
<dbReference type="PANTHER" id="PTHR43791:SF16">
    <property type="entry name" value="TRANSPORTER, PUTATIVE (AFU_ORTHOLOGUE AFUA_3G01840)-RELATED"/>
    <property type="match status" value="1"/>
</dbReference>
<dbReference type="Proteomes" id="UP000077154">
    <property type="component" value="Unassembled WGS sequence"/>
</dbReference>
<dbReference type="PANTHER" id="PTHR43791">
    <property type="entry name" value="PERMEASE-RELATED"/>
    <property type="match status" value="1"/>
</dbReference>
<dbReference type="GO" id="GO:0016020">
    <property type="term" value="C:membrane"/>
    <property type="evidence" value="ECO:0007669"/>
    <property type="project" value="UniProtKB-SubCell"/>
</dbReference>
<evidence type="ECO:0000256" key="3">
    <source>
        <dbReference type="ARBA" id="ARBA00022692"/>
    </source>
</evidence>
<dbReference type="eggNOG" id="KOG2533">
    <property type="taxonomic scope" value="Eukaryota"/>
</dbReference>
<keyword evidence="5" id="KW-0472">Membrane</keyword>
<evidence type="ECO:0000256" key="1">
    <source>
        <dbReference type="ARBA" id="ARBA00004141"/>
    </source>
</evidence>
<protein>
    <submittedName>
        <fullName evidence="7">Uncharacterized protein</fullName>
    </submittedName>
</protein>
<evidence type="ECO:0000256" key="6">
    <source>
        <dbReference type="SAM" id="MobiDB-lite"/>
    </source>
</evidence>
<gene>
    <name evidence="7" type="ORF">VC83_03171</name>
</gene>
<comment type="subcellular location">
    <subcellularLocation>
        <location evidence="1">Membrane</location>
        <topology evidence="1">Multi-pass membrane protein</topology>
    </subcellularLocation>
</comment>
<dbReference type="EMBL" id="KV441392">
    <property type="protein sequence ID" value="OAF60238.1"/>
    <property type="molecule type" value="Genomic_DNA"/>
</dbReference>
<keyword evidence="2" id="KW-0813">Transport</keyword>
<name>A0A177ADR5_9PEZI</name>
<evidence type="ECO:0000256" key="2">
    <source>
        <dbReference type="ARBA" id="ARBA00022448"/>
    </source>
</evidence>
<dbReference type="GeneID" id="36286248"/>
<dbReference type="AlphaFoldDB" id="A0A177ADR5"/>